<dbReference type="CDD" id="cd00082">
    <property type="entry name" value="HisKA"/>
    <property type="match status" value="1"/>
</dbReference>
<keyword evidence="12" id="KW-0902">Two-component regulatory system</keyword>
<evidence type="ECO:0000256" key="10">
    <source>
        <dbReference type="ARBA" id="ARBA00022840"/>
    </source>
</evidence>
<dbReference type="InterPro" id="IPR003661">
    <property type="entry name" value="HisK_dim/P_dom"/>
</dbReference>
<evidence type="ECO:0000256" key="1">
    <source>
        <dbReference type="ARBA" id="ARBA00000085"/>
    </source>
</evidence>
<organism evidence="18 19">
    <name type="scientific">Candidatus Nanopelagicus abundans</name>
    <dbReference type="NCBI Taxonomy" id="1884916"/>
    <lineage>
        <taxon>Bacteria</taxon>
        <taxon>Bacillati</taxon>
        <taxon>Actinomycetota</taxon>
        <taxon>Actinomycetes</taxon>
        <taxon>Candidatus Nanopelagicales</taxon>
        <taxon>Candidatus Nanopelagicaceae</taxon>
        <taxon>Candidatus Nanopelagicus</taxon>
    </lineage>
</organism>
<dbReference type="Pfam" id="PF00672">
    <property type="entry name" value="HAMP"/>
    <property type="match status" value="1"/>
</dbReference>
<dbReference type="SMART" id="SM00388">
    <property type="entry name" value="HisKA"/>
    <property type="match status" value="1"/>
</dbReference>
<dbReference type="Proteomes" id="UP000217210">
    <property type="component" value="Chromosome"/>
</dbReference>
<evidence type="ECO:0000256" key="14">
    <source>
        <dbReference type="ARBA" id="ARBA00035305"/>
    </source>
</evidence>
<comment type="catalytic activity">
    <reaction evidence="1">
        <text>ATP + protein L-histidine = ADP + protein N-phospho-L-histidine.</text>
        <dbReference type="EC" id="2.7.13.3"/>
    </reaction>
</comment>
<dbReference type="AlphaFoldDB" id="A0A249L3B5"/>
<dbReference type="SMART" id="SM00387">
    <property type="entry name" value="HATPase_c"/>
    <property type="match status" value="1"/>
</dbReference>
<dbReference type="GO" id="GO:0005886">
    <property type="term" value="C:plasma membrane"/>
    <property type="evidence" value="ECO:0007669"/>
    <property type="project" value="UniProtKB-SubCell"/>
</dbReference>
<dbReference type="CDD" id="cd00075">
    <property type="entry name" value="HATPase"/>
    <property type="match status" value="1"/>
</dbReference>
<dbReference type="RefSeq" id="WP_095687808.1">
    <property type="nucleotide sequence ID" value="NZ_CP016779.1"/>
</dbReference>
<keyword evidence="10" id="KW-0067">ATP-binding</keyword>
<dbReference type="Gene3D" id="1.10.287.130">
    <property type="match status" value="1"/>
</dbReference>
<dbReference type="PROSITE" id="PS50885">
    <property type="entry name" value="HAMP"/>
    <property type="match status" value="1"/>
</dbReference>
<dbReference type="InterPro" id="IPR036890">
    <property type="entry name" value="HATPase_C_sf"/>
</dbReference>
<proteinExistence type="predicted"/>
<evidence type="ECO:0000259" key="16">
    <source>
        <dbReference type="PROSITE" id="PS50109"/>
    </source>
</evidence>
<dbReference type="InterPro" id="IPR036097">
    <property type="entry name" value="HisK_dim/P_sf"/>
</dbReference>
<dbReference type="InterPro" id="IPR047669">
    <property type="entry name" value="MtrAB_MtrB"/>
</dbReference>
<dbReference type="Pfam" id="PF02518">
    <property type="entry name" value="HATPase_c"/>
    <property type="match status" value="1"/>
</dbReference>
<sequence>MLDVKSKFKHSLSFKVLVTSTLLAILIISTVGFVIHNRISSIIINEKISISKIETKNALQLAQTRFNSANLKSDESLSKAIQQFIASSEEDGLISGRETILLPLSKDNKVSNIYQTGTTLLVLNSIPNNFREKTKASKEIIVERTSVKYSTGISFPGFIIGSKINIPKTGVYEIYYIFKLDKQFQTINQLEVILIFGGVLLILLIGLSTQFVIRQVISPVQAAASVAEKFTQGDLSSRMKISDSTEFASLGNSFNEMAVSIQQQIYRLENLSMLQQRFVSDVSHELRTPLTTLRMAAEVIYQGKDNFDPSIARSSELLINQIDRFELLLSDLLEVSRFDAEAASIDITTFNIVNLVKKTVDYLHPSKATKLIIDSLSESIPIQADQRRIERILRNLISNALDHSEGKNVKVRIAESDNEVAVSVRDFGLGFNEEDAPFLFDRFWRADPSRARTSGGSGLGLSIALEDTKLHQGQLLAWGSPHQGAHFVLTLPKNHGTLVQSFPIALIPEDKLSTVEE</sequence>
<dbReference type="CDD" id="cd06225">
    <property type="entry name" value="HAMP"/>
    <property type="match status" value="1"/>
</dbReference>
<dbReference type="InterPro" id="IPR003594">
    <property type="entry name" value="HATPase_dom"/>
</dbReference>
<keyword evidence="7 15" id="KW-0812">Transmembrane</keyword>
<feature type="transmembrane region" description="Helical" evidence="15">
    <location>
        <begin position="12"/>
        <end position="35"/>
    </location>
</feature>
<dbReference type="InterPro" id="IPR005467">
    <property type="entry name" value="His_kinase_dom"/>
</dbReference>
<evidence type="ECO:0000256" key="12">
    <source>
        <dbReference type="ARBA" id="ARBA00023012"/>
    </source>
</evidence>
<keyword evidence="8" id="KW-0547">Nucleotide-binding</keyword>
<evidence type="ECO:0000256" key="8">
    <source>
        <dbReference type="ARBA" id="ARBA00022741"/>
    </source>
</evidence>
<dbReference type="GO" id="GO:0005524">
    <property type="term" value="F:ATP binding"/>
    <property type="evidence" value="ECO:0007669"/>
    <property type="project" value="UniProtKB-KW"/>
</dbReference>
<dbReference type="Pfam" id="PF00512">
    <property type="entry name" value="HisKA"/>
    <property type="match status" value="1"/>
</dbReference>
<dbReference type="FunFam" id="1.10.287.130:FF:000010">
    <property type="entry name" value="Two-component sensor histidine kinase"/>
    <property type="match status" value="1"/>
</dbReference>
<dbReference type="NCBIfam" id="NF040691">
    <property type="entry name" value="MtrAB_MtrB"/>
    <property type="match status" value="1"/>
</dbReference>
<dbReference type="EC" id="2.7.13.3" evidence="3"/>
<feature type="transmembrane region" description="Helical" evidence="15">
    <location>
        <begin position="192"/>
        <end position="213"/>
    </location>
</feature>
<evidence type="ECO:0000256" key="4">
    <source>
        <dbReference type="ARBA" id="ARBA00022475"/>
    </source>
</evidence>
<name>A0A249L3B5_9ACTN</name>
<dbReference type="GO" id="GO:0000155">
    <property type="term" value="F:phosphorelay sensor kinase activity"/>
    <property type="evidence" value="ECO:0007669"/>
    <property type="project" value="InterPro"/>
</dbReference>
<evidence type="ECO:0000256" key="5">
    <source>
        <dbReference type="ARBA" id="ARBA00022553"/>
    </source>
</evidence>
<dbReference type="EMBL" id="CP016779">
    <property type="protein sequence ID" value="ASY23532.1"/>
    <property type="molecule type" value="Genomic_DNA"/>
</dbReference>
<evidence type="ECO:0000256" key="3">
    <source>
        <dbReference type="ARBA" id="ARBA00012438"/>
    </source>
</evidence>
<reference evidence="18 19" key="1">
    <citation type="submission" date="2016-07" db="EMBL/GenBank/DDBJ databases">
        <title>High microdiversification within the ubiquitous acI lineage of Actinobacteria.</title>
        <authorList>
            <person name="Neuenschwander S.M."/>
            <person name="Salcher M."/>
            <person name="Ghai R."/>
            <person name="Pernthaler J."/>
        </authorList>
    </citation>
    <scope>NUCLEOTIDE SEQUENCE [LARGE SCALE GENOMIC DNA]</scope>
    <source>
        <strain evidence="18">MMS-IIB-91</strain>
    </source>
</reference>
<evidence type="ECO:0000256" key="15">
    <source>
        <dbReference type="SAM" id="Phobius"/>
    </source>
</evidence>
<keyword evidence="6" id="KW-0808">Transferase</keyword>
<evidence type="ECO:0000256" key="6">
    <source>
        <dbReference type="ARBA" id="ARBA00022679"/>
    </source>
</evidence>
<dbReference type="Gene3D" id="6.10.340.10">
    <property type="match status" value="1"/>
</dbReference>
<dbReference type="SUPFAM" id="SSF47384">
    <property type="entry name" value="Homodimeric domain of signal transducing histidine kinase"/>
    <property type="match status" value="1"/>
</dbReference>
<evidence type="ECO:0000256" key="9">
    <source>
        <dbReference type="ARBA" id="ARBA00022777"/>
    </source>
</evidence>
<dbReference type="PANTHER" id="PTHR45436">
    <property type="entry name" value="SENSOR HISTIDINE KINASE YKOH"/>
    <property type="match status" value="1"/>
</dbReference>
<dbReference type="PROSITE" id="PS50109">
    <property type="entry name" value="HIS_KIN"/>
    <property type="match status" value="1"/>
</dbReference>
<accession>A0A249L3B5</accession>
<dbReference type="PRINTS" id="PR00344">
    <property type="entry name" value="BCTRLSENSOR"/>
</dbReference>
<keyword evidence="11 15" id="KW-1133">Transmembrane helix</keyword>
<keyword evidence="9 18" id="KW-0418">Kinase</keyword>
<gene>
    <name evidence="18" type="ORF">B1sIIB91_01110</name>
</gene>
<dbReference type="InterPro" id="IPR003660">
    <property type="entry name" value="HAMP_dom"/>
</dbReference>
<dbReference type="InterPro" id="IPR004358">
    <property type="entry name" value="Sig_transdc_His_kin-like_C"/>
</dbReference>
<keyword evidence="4" id="KW-1003">Cell membrane</keyword>
<feature type="domain" description="HAMP" evidence="17">
    <location>
        <begin position="214"/>
        <end position="266"/>
    </location>
</feature>
<dbReference type="SUPFAM" id="SSF158472">
    <property type="entry name" value="HAMP domain-like"/>
    <property type="match status" value="1"/>
</dbReference>
<evidence type="ECO:0000256" key="13">
    <source>
        <dbReference type="ARBA" id="ARBA00023136"/>
    </source>
</evidence>
<keyword evidence="13 15" id="KW-0472">Membrane</keyword>
<dbReference type="PANTHER" id="PTHR45436:SF5">
    <property type="entry name" value="SENSOR HISTIDINE KINASE TRCS"/>
    <property type="match status" value="1"/>
</dbReference>
<dbReference type="SUPFAM" id="SSF55874">
    <property type="entry name" value="ATPase domain of HSP90 chaperone/DNA topoisomerase II/histidine kinase"/>
    <property type="match status" value="1"/>
</dbReference>
<dbReference type="KEGG" id="nab:B1sIIB91_01110"/>
<evidence type="ECO:0000313" key="19">
    <source>
        <dbReference type="Proteomes" id="UP000217210"/>
    </source>
</evidence>
<keyword evidence="5" id="KW-0597">Phosphoprotein</keyword>
<dbReference type="FunFam" id="3.30.565.10:FF:000013">
    <property type="entry name" value="Two-component sensor histidine kinase"/>
    <property type="match status" value="1"/>
</dbReference>
<dbReference type="Gene3D" id="3.30.565.10">
    <property type="entry name" value="Histidine kinase-like ATPase, C-terminal domain"/>
    <property type="match status" value="1"/>
</dbReference>
<comment type="subcellular location">
    <subcellularLocation>
        <location evidence="2">Cell membrane</location>
        <topology evidence="2">Multi-pass membrane protein</topology>
    </subcellularLocation>
</comment>
<dbReference type="OrthoDB" id="9786919at2"/>
<dbReference type="SMART" id="SM00304">
    <property type="entry name" value="HAMP"/>
    <property type="match status" value="1"/>
</dbReference>
<evidence type="ECO:0000256" key="7">
    <source>
        <dbReference type="ARBA" id="ARBA00022692"/>
    </source>
</evidence>
<protein>
    <recommendedName>
        <fullName evidence="14">Sensor histidine kinase MtrB</fullName>
        <ecNumber evidence="3">2.7.13.3</ecNumber>
    </recommendedName>
</protein>
<evidence type="ECO:0000259" key="17">
    <source>
        <dbReference type="PROSITE" id="PS50885"/>
    </source>
</evidence>
<feature type="domain" description="Histidine kinase" evidence="16">
    <location>
        <begin position="281"/>
        <end position="495"/>
    </location>
</feature>
<dbReference type="InterPro" id="IPR050428">
    <property type="entry name" value="TCS_sensor_his_kinase"/>
</dbReference>
<evidence type="ECO:0000313" key="18">
    <source>
        <dbReference type="EMBL" id="ASY23532.1"/>
    </source>
</evidence>
<evidence type="ECO:0000256" key="2">
    <source>
        <dbReference type="ARBA" id="ARBA00004651"/>
    </source>
</evidence>
<keyword evidence="19" id="KW-1185">Reference proteome</keyword>
<evidence type="ECO:0000256" key="11">
    <source>
        <dbReference type="ARBA" id="ARBA00022989"/>
    </source>
</evidence>